<feature type="modified residue" description="Phosphothreonine; by autocatalysis" evidence="8">
    <location>
        <position position="199"/>
    </location>
</feature>
<dbReference type="Gene3D" id="2.60.34.10">
    <property type="entry name" value="Substrate Binding Domain Of DNAk, Chain A, domain 1"/>
    <property type="match status" value="1"/>
</dbReference>
<comment type="function">
    <text evidence="8">Acts as a chaperone.</text>
</comment>
<dbReference type="GO" id="GO:0140662">
    <property type="term" value="F:ATP-dependent protein folding chaperone"/>
    <property type="evidence" value="ECO:0007669"/>
    <property type="project" value="InterPro"/>
</dbReference>
<dbReference type="KEGG" id="ebi:EbC_06680"/>
<dbReference type="PROSITE" id="PS01036">
    <property type="entry name" value="HSP70_3"/>
    <property type="match status" value="1"/>
</dbReference>
<evidence type="ECO:0000256" key="1">
    <source>
        <dbReference type="ARBA" id="ARBA00007381"/>
    </source>
</evidence>
<evidence type="ECO:0000256" key="10">
    <source>
        <dbReference type="SAM" id="MobiDB-lite"/>
    </source>
</evidence>
<organism evidence="12">
    <name type="scientific">Erwinia billingiae (strain Eb661)</name>
    <dbReference type="NCBI Taxonomy" id="634500"/>
    <lineage>
        <taxon>Bacteria</taxon>
        <taxon>Pseudomonadati</taxon>
        <taxon>Pseudomonadota</taxon>
        <taxon>Gammaproteobacteria</taxon>
        <taxon>Enterobacterales</taxon>
        <taxon>Erwiniaceae</taxon>
        <taxon>Erwinia</taxon>
    </lineage>
</organism>
<keyword evidence="7 8" id="KW-0143">Chaperone</keyword>
<accession>D8MMZ2</accession>
<feature type="compositionally biased region" description="Low complexity" evidence="10">
    <location>
        <begin position="602"/>
        <end position="617"/>
    </location>
</feature>
<dbReference type="InterPro" id="IPR018181">
    <property type="entry name" value="Heat_shock_70_CS"/>
</dbReference>
<feature type="region of interest" description="Disordered" evidence="10">
    <location>
        <begin position="602"/>
        <end position="638"/>
    </location>
</feature>
<dbReference type="NCBIfam" id="NF003520">
    <property type="entry name" value="PRK05183.1"/>
    <property type="match status" value="1"/>
</dbReference>
<evidence type="ECO:0000256" key="4">
    <source>
        <dbReference type="ARBA" id="ARBA00022741"/>
    </source>
</evidence>
<dbReference type="eggNOG" id="COG0443">
    <property type="taxonomic scope" value="Bacteria"/>
</dbReference>
<dbReference type="GeneID" id="90510680"/>
<evidence type="ECO:0000313" key="12">
    <source>
        <dbReference type="Proteomes" id="UP000008793"/>
    </source>
</evidence>
<gene>
    <name evidence="8 11" type="primary">dnaK</name>
    <name evidence="11" type="ordered locus">EbC_06680</name>
</gene>
<evidence type="ECO:0000256" key="9">
    <source>
        <dbReference type="RuleBase" id="RU003322"/>
    </source>
</evidence>
<feature type="region of interest" description="Disordered" evidence="10">
    <location>
        <begin position="539"/>
        <end position="560"/>
    </location>
</feature>
<dbReference type="HAMAP" id="MF_00332">
    <property type="entry name" value="DnaK"/>
    <property type="match status" value="1"/>
</dbReference>
<dbReference type="RefSeq" id="WP_013200704.1">
    <property type="nucleotide sequence ID" value="NC_014306.1"/>
</dbReference>
<evidence type="ECO:0000256" key="2">
    <source>
        <dbReference type="ARBA" id="ARBA00014415"/>
    </source>
</evidence>
<dbReference type="GO" id="GO:0051082">
    <property type="term" value="F:unfolded protein binding"/>
    <property type="evidence" value="ECO:0007669"/>
    <property type="project" value="InterPro"/>
</dbReference>
<sequence>MGKIIGIDLGTTNSCVAIMDGGKARVLENAEGDRTTPSIIAYTQDGEILVGSPAKRQAVTNPQNTLFAIKRLIGRRFQDEEVQRDIKIMPYKIAGSDNGDAWIDVKGQKMAPPQISAEVLKKMKKTAEDYLGEPVTEAVITVPAYFNDAQRQATKDAGRIAGLDVKRIINEPTAAALAYGMDKGQGNRTIAVYDLGGGTFDISIIEIDEVDGEKTFEVLATNGDTHLGGEDFDSRMINYLVAEFKKDSGIDLHNDPLAMQRLKEAAEKAKIELSSAQQTDVNLPYITADATGPKHLNIKVTRAKLESLVEDLVARSIDPLKVALQDAGLSVSDINDVILVGGQTRMPMVQSKVAEFFGKEPRKDVNPDEAVAVGAAVQGGVLAGEVKDVLLLDVTPLSLGIETMGGVMTSLITKNTTIPTKHSQVFSTAEDNQSAVTIHVVQGERKRAADNKSLGQFNLDGIQGAPRGMPQIEVTFDIDADGILHVSAKDKNSGKEQKITIKASSGLNDEEIEKMVRDAEANAESDRKFEELVQVRNTADHLSHSTRKQLDEAGDKLPADDKAPIEAALAELNEALKGEDKDAIEAKMQALTEVSSKLMEFAQQQQAAGGAADAGDASAKKDDDVVDAEFEEVKDNKK</sequence>
<dbReference type="Proteomes" id="UP000008793">
    <property type="component" value="Chromosome"/>
</dbReference>
<reference evidence="11 12" key="1">
    <citation type="journal article" date="2010" name="BMC Genomics">
        <title>Genome comparison of the epiphytic bacteria Erwinia billingiae and E. tasmaniensis with the pear pathogen E. pyrifoliae.</title>
        <authorList>
            <person name="Kube M."/>
            <person name="Migdoll A.M."/>
            <person name="Gehring I."/>
            <person name="Heitmann K."/>
            <person name="Mayer Y."/>
            <person name="Kuhl H."/>
            <person name="Knaust F."/>
            <person name="Geider K."/>
            <person name="Reinhardt R."/>
        </authorList>
    </citation>
    <scope>NUCLEOTIDE SEQUENCE [LARGE SCALE GENOMIC DNA]</scope>
    <source>
        <strain evidence="11 12">Eb661</strain>
    </source>
</reference>
<dbReference type="Gene3D" id="1.20.1270.10">
    <property type="match status" value="1"/>
</dbReference>
<dbReference type="SUPFAM" id="SSF100934">
    <property type="entry name" value="Heat shock protein 70kD (HSP70), C-terminal subdomain"/>
    <property type="match status" value="1"/>
</dbReference>
<dbReference type="CDD" id="cd10234">
    <property type="entry name" value="ASKHA_NBD_HSP70_DnaK-like"/>
    <property type="match status" value="1"/>
</dbReference>
<dbReference type="GO" id="GO:0051087">
    <property type="term" value="F:protein-folding chaperone binding"/>
    <property type="evidence" value="ECO:0007669"/>
    <property type="project" value="UniProtKB-ARBA"/>
</dbReference>
<dbReference type="PRINTS" id="PR00301">
    <property type="entry name" value="HEATSHOCK70"/>
</dbReference>
<proteinExistence type="evidence at transcript level"/>
<dbReference type="InterPro" id="IPR043129">
    <property type="entry name" value="ATPase_NBD"/>
</dbReference>
<keyword evidence="3 8" id="KW-0597">Phosphoprotein</keyword>
<comment type="induction">
    <text evidence="8">By stress conditions e.g. heat shock.</text>
</comment>
<dbReference type="PROSITE" id="PS00297">
    <property type="entry name" value="HSP70_1"/>
    <property type="match status" value="1"/>
</dbReference>
<keyword evidence="12" id="KW-1185">Reference proteome</keyword>
<evidence type="ECO:0000256" key="3">
    <source>
        <dbReference type="ARBA" id="ARBA00022553"/>
    </source>
</evidence>
<dbReference type="InterPro" id="IPR012725">
    <property type="entry name" value="Chaperone_DnaK"/>
</dbReference>
<dbReference type="SUPFAM" id="SSF53067">
    <property type="entry name" value="Actin-like ATPase domain"/>
    <property type="match status" value="2"/>
</dbReference>
<evidence type="ECO:0000256" key="5">
    <source>
        <dbReference type="ARBA" id="ARBA00022840"/>
    </source>
</evidence>
<dbReference type="NCBIfam" id="NF001413">
    <property type="entry name" value="PRK00290.1"/>
    <property type="match status" value="1"/>
</dbReference>
<dbReference type="SUPFAM" id="SSF100920">
    <property type="entry name" value="Heat shock protein 70kD (HSP70), peptide-binding domain"/>
    <property type="match status" value="1"/>
</dbReference>
<comment type="similarity">
    <text evidence="1 8 9">Belongs to the heat shock protein 70 family.</text>
</comment>
<evidence type="ECO:0000256" key="8">
    <source>
        <dbReference type="HAMAP-Rule" id="MF_00332"/>
    </source>
</evidence>
<evidence type="ECO:0000313" key="11">
    <source>
        <dbReference type="EMBL" id="CAX58199.1"/>
    </source>
</evidence>
<dbReference type="AlphaFoldDB" id="D8MMZ2"/>
<keyword evidence="4 8" id="KW-0547">Nucleotide-binding</keyword>
<dbReference type="FunFam" id="1.20.1270.10:FF:000001">
    <property type="entry name" value="Molecular chaperone DnaK"/>
    <property type="match status" value="1"/>
</dbReference>
<dbReference type="FunFam" id="3.90.640.10:FF:000003">
    <property type="entry name" value="Molecular chaperone DnaK"/>
    <property type="match status" value="1"/>
</dbReference>
<evidence type="ECO:0000256" key="6">
    <source>
        <dbReference type="ARBA" id="ARBA00023016"/>
    </source>
</evidence>
<keyword evidence="5 8" id="KW-0067">ATP-binding</keyword>
<dbReference type="PANTHER" id="PTHR19375">
    <property type="entry name" value="HEAT SHOCK PROTEIN 70KDA"/>
    <property type="match status" value="1"/>
</dbReference>
<dbReference type="Gene3D" id="3.90.640.10">
    <property type="entry name" value="Actin, Chain A, domain 4"/>
    <property type="match status" value="1"/>
</dbReference>
<dbReference type="FunFam" id="2.60.34.10:FF:000014">
    <property type="entry name" value="Chaperone protein DnaK HSP70"/>
    <property type="match status" value="1"/>
</dbReference>
<dbReference type="InterPro" id="IPR029047">
    <property type="entry name" value="HSP70_peptide-bd_sf"/>
</dbReference>
<dbReference type="Gene3D" id="3.30.420.40">
    <property type="match status" value="2"/>
</dbReference>
<dbReference type="PROSITE" id="PS00329">
    <property type="entry name" value="HSP70_2"/>
    <property type="match status" value="1"/>
</dbReference>
<evidence type="ECO:0000256" key="7">
    <source>
        <dbReference type="ARBA" id="ARBA00023186"/>
    </source>
</evidence>
<dbReference type="EMBL" id="FP236843">
    <property type="protein sequence ID" value="CAX58199.1"/>
    <property type="molecule type" value="Genomic_DNA"/>
</dbReference>
<dbReference type="FunFam" id="3.30.420.40:FF:000004">
    <property type="entry name" value="Molecular chaperone DnaK"/>
    <property type="match status" value="1"/>
</dbReference>
<name>D8MMZ2_ERWBE</name>
<dbReference type="STRING" id="634500.EbC_06680"/>
<dbReference type="InterPro" id="IPR029048">
    <property type="entry name" value="HSP70_C_sf"/>
</dbReference>
<protein>
    <recommendedName>
        <fullName evidence="2 8">Chaperone protein DnaK</fullName>
    </recommendedName>
    <alternativeName>
        <fullName evidence="8">HSP70</fullName>
    </alternativeName>
    <alternativeName>
        <fullName evidence="8">Heat shock 70 kDa protein</fullName>
    </alternativeName>
    <alternativeName>
        <fullName evidence="8">Heat shock protein 70</fullName>
    </alternativeName>
</protein>
<dbReference type="InterPro" id="IPR013126">
    <property type="entry name" value="Hsp_70_fam"/>
</dbReference>
<dbReference type="Pfam" id="PF00012">
    <property type="entry name" value="HSP70"/>
    <property type="match status" value="1"/>
</dbReference>
<dbReference type="HOGENOM" id="CLU_005965_2_1_6"/>
<dbReference type="GO" id="GO:0005524">
    <property type="term" value="F:ATP binding"/>
    <property type="evidence" value="ECO:0007669"/>
    <property type="project" value="UniProtKB-UniRule"/>
</dbReference>
<keyword evidence="6 8" id="KW-0346">Stress response</keyword>
<dbReference type="NCBIfam" id="TIGR02350">
    <property type="entry name" value="prok_dnaK"/>
    <property type="match status" value="1"/>
</dbReference>